<dbReference type="EMBL" id="QGGU01000002">
    <property type="protein sequence ID" value="PWK53848.1"/>
    <property type="molecule type" value="Genomic_DNA"/>
</dbReference>
<name>A0A316FZ77_9GAMM</name>
<dbReference type="RefSeq" id="WP_109761905.1">
    <property type="nucleotide sequence ID" value="NZ_QGGU01000002.1"/>
</dbReference>
<comment type="caution">
    <text evidence="1">The sequence shown here is derived from an EMBL/GenBank/DDBJ whole genome shotgun (WGS) entry which is preliminary data.</text>
</comment>
<gene>
    <name evidence="1" type="ORF">C8D97_102238</name>
</gene>
<dbReference type="Proteomes" id="UP000245790">
    <property type="component" value="Unassembled WGS sequence"/>
</dbReference>
<accession>A0A316FZ77</accession>
<keyword evidence="2" id="KW-1185">Reference proteome</keyword>
<sequence length="110" mass="12964">MKKIISNNEVTSSEIKRLIHEWSHLESVGFELTKVEHSLFKELVSDFQKNYYNISDRNEWQEYAFKKINERGGFKLIHVIGFLLNYGSKCRLHGENRGSNTIVWMTKNSP</sequence>
<protein>
    <submittedName>
        <fullName evidence="1">Uncharacterized protein</fullName>
    </submittedName>
</protein>
<evidence type="ECO:0000313" key="1">
    <source>
        <dbReference type="EMBL" id="PWK53848.1"/>
    </source>
</evidence>
<dbReference type="AlphaFoldDB" id="A0A316FZ77"/>
<evidence type="ECO:0000313" key="2">
    <source>
        <dbReference type="Proteomes" id="UP000245790"/>
    </source>
</evidence>
<organism evidence="1 2">
    <name type="scientific">Pleionea mediterranea</name>
    <dbReference type="NCBI Taxonomy" id="523701"/>
    <lineage>
        <taxon>Bacteria</taxon>
        <taxon>Pseudomonadati</taxon>
        <taxon>Pseudomonadota</taxon>
        <taxon>Gammaproteobacteria</taxon>
        <taxon>Oceanospirillales</taxon>
        <taxon>Pleioneaceae</taxon>
        <taxon>Pleionea</taxon>
    </lineage>
</organism>
<reference evidence="1 2" key="1">
    <citation type="submission" date="2018-05" db="EMBL/GenBank/DDBJ databases">
        <title>Genomic Encyclopedia of Type Strains, Phase IV (KMG-IV): sequencing the most valuable type-strain genomes for metagenomic binning, comparative biology and taxonomic classification.</title>
        <authorList>
            <person name="Goeker M."/>
        </authorList>
    </citation>
    <scope>NUCLEOTIDE SEQUENCE [LARGE SCALE GENOMIC DNA]</scope>
    <source>
        <strain evidence="1 2">DSM 25350</strain>
    </source>
</reference>
<proteinExistence type="predicted"/>